<keyword evidence="14" id="KW-0464">Manganese</keyword>
<dbReference type="GO" id="GO:0004675">
    <property type="term" value="F:transmembrane receptor protein serine/threonine kinase activity"/>
    <property type="evidence" value="ECO:0007669"/>
    <property type="project" value="UniProtKB-EC"/>
</dbReference>
<evidence type="ECO:0000256" key="5">
    <source>
        <dbReference type="ARBA" id="ARBA00022679"/>
    </source>
</evidence>
<evidence type="ECO:0000256" key="4">
    <source>
        <dbReference type="ARBA" id="ARBA00022527"/>
    </source>
</evidence>
<dbReference type="PANTHER" id="PTHR23255:SF58">
    <property type="entry name" value="ACTIVIN RECEPTOR TYPE-1C"/>
    <property type="match status" value="1"/>
</dbReference>
<keyword evidence="11 15" id="KW-1133">Transmembrane helix</keyword>
<dbReference type="PROSITE" id="PS50011">
    <property type="entry name" value="PROTEIN_KINASE_DOM"/>
    <property type="match status" value="1"/>
</dbReference>
<keyword evidence="4" id="KW-0723">Serine/threonine-protein kinase</keyword>
<reference evidence="17 18" key="1">
    <citation type="submission" date="2022-11" db="EMBL/GenBank/DDBJ databases">
        <title>Whole genome sequence of Eschrichtius robustus ER-17-0199.</title>
        <authorList>
            <person name="Bruniche-Olsen A."/>
            <person name="Black A.N."/>
            <person name="Fields C.J."/>
            <person name="Walden K."/>
            <person name="Dewoody J.A."/>
        </authorList>
    </citation>
    <scope>NUCLEOTIDE SEQUENCE [LARGE SCALE GENOMIC DNA]</scope>
    <source>
        <strain evidence="17">ER-17-0199</strain>
        <tissue evidence="17">Blubber</tissue>
    </source>
</reference>
<evidence type="ECO:0000259" key="16">
    <source>
        <dbReference type="PROSITE" id="PS50011"/>
    </source>
</evidence>
<dbReference type="EMBL" id="JAIQCJ010002067">
    <property type="protein sequence ID" value="KAJ8784257.1"/>
    <property type="molecule type" value="Genomic_DNA"/>
</dbReference>
<keyword evidence="18" id="KW-1185">Reference proteome</keyword>
<feature type="domain" description="Protein kinase" evidence="16">
    <location>
        <begin position="1"/>
        <end position="301"/>
    </location>
</feature>
<comment type="subcellular location">
    <subcellularLocation>
        <location evidence="1">Membrane</location>
        <topology evidence="1">Single-pass type I membrane protein</topology>
    </subcellularLocation>
</comment>
<gene>
    <name evidence="17" type="ORF">J1605_008408</name>
</gene>
<sequence length="309" mass="34931">MVMFFLFLITASPNAPKLGPMELTIIITVPVCLLSIASLLTVWACQGRLCTYRKKKRPNVEEPLSECNLVNAGKTLKDLIYDVTASGSGSGMCLLFIFQDERSWFREAEIYQTVMLRHENILGFIAADNKGKPAIAHRDIKSKNILVKKCETCAIADLGLAVKHDSILNTIDIPQNPKVGTKRYMAPEMLDDTINVNIFESFKRADIYSVGLVYWEIARRCSVGGIVEEYQLPYYDMVPSDPSIEEMRKVVCDQKFRPSIPNQWQSCEALRVMGRIMRECWYANGAARLTALRIKKTISQLCVKEDCKA</sequence>
<evidence type="ECO:0000256" key="6">
    <source>
        <dbReference type="ARBA" id="ARBA00022692"/>
    </source>
</evidence>
<evidence type="ECO:0000256" key="13">
    <source>
        <dbReference type="ARBA" id="ARBA00023170"/>
    </source>
</evidence>
<keyword evidence="9" id="KW-0418">Kinase</keyword>
<dbReference type="GO" id="GO:0043235">
    <property type="term" value="C:receptor complex"/>
    <property type="evidence" value="ECO:0007669"/>
    <property type="project" value="TreeGrafter"/>
</dbReference>
<accession>A0AB34GYN5</accession>
<dbReference type="InterPro" id="IPR000719">
    <property type="entry name" value="Prot_kinase_dom"/>
</dbReference>
<dbReference type="Pfam" id="PF07714">
    <property type="entry name" value="PK_Tyr_Ser-Thr"/>
    <property type="match status" value="1"/>
</dbReference>
<dbReference type="InterPro" id="IPR000333">
    <property type="entry name" value="TGFB_receptor"/>
</dbReference>
<keyword evidence="8" id="KW-0547">Nucleotide-binding</keyword>
<evidence type="ECO:0000256" key="10">
    <source>
        <dbReference type="ARBA" id="ARBA00022840"/>
    </source>
</evidence>
<dbReference type="AlphaFoldDB" id="A0AB34GYN5"/>
<evidence type="ECO:0000256" key="9">
    <source>
        <dbReference type="ARBA" id="ARBA00022777"/>
    </source>
</evidence>
<dbReference type="GO" id="GO:0005524">
    <property type="term" value="F:ATP binding"/>
    <property type="evidence" value="ECO:0007669"/>
    <property type="project" value="UniProtKB-KW"/>
</dbReference>
<evidence type="ECO:0000256" key="12">
    <source>
        <dbReference type="ARBA" id="ARBA00023136"/>
    </source>
</evidence>
<keyword evidence="5" id="KW-0808">Transferase</keyword>
<dbReference type="FunFam" id="1.10.510.10:FF:000387">
    <property type="entry name" value="Receptor protein serine/threonine kinase"/>
    <property type="match status" value="1"/>
</dbReference>
<dbReference type="PROSITE" id="PS00108">
    <property type="entry name" value="PROTEIN_KINASE_ST"/>
    <property type="match status" value="1"/>
</dbReference>
<name>A0AB34GYN5_ESCRO</name>
<keyword evidence="13" id="KW-0675">Receptor</keyword>
<evidence type="ECO:0000256" key="3">
    <source>
        <dbReference type="ARBA" id="ARBA00012401"/>
    </source>
</evidence>
<dbReference type="PANTHER" id="PTHR23255">
    <property type="entry name" value="TRANSFORMING GROWTH FACTOR-BETA RECEPTOR TYPE I AND II"/>
    <property type="match status" value="1"/>
</dbReference>
<dbReference type="InterPro" id="IPR011009">
    <property type="entry name" value="Kinase-like_dom_sf"/>
</dbReference>
<evidence type="ECO:0000256" key="11">
    <source>
        <dbReference type="ARBA" id="ARBA00022989"/>
    </source>
</evidence>
<organism evidence="17 18">
    <name type="scientific">Eschrichtius robustus</name>
    <name type="common">California gray whale</name>
    <name type="synonym">Eschrichtius gibbosus</name>
    <dbReference type="NCBI Taxonomy" id="9764"/>
    <lineage>
        <taxon>Eukaryota</taxon>
        <taxon>Metazoa</taxon>
        <taxon>Chordata</taxon>
        <taxon>Craniata</taxon>
        <taxon>Vertebrata</taxon>
        <taxon>Euteleostomi</taxon>
        <taxon>Mammalia</taxon>
        <taxon>Eutheria</taxon>
        <taxon>Laurasiatheria</taxon>
        <taxon>Artiodactyla</taxon>
        <taxon>Whippomorpha</taxon>
        <taxon>Cetacea</taxon>
        <taxon>Mysticeti</taxon>
        <taxon>Eschrichtiidae</taxon>
        <taxon>Eschrichtius</taxon>
    </lineage>
</organism>
<comment type="similarity">
    <text evidence="2">Belongs to the protein kinase superfamily. TKL Ser/Thr protein kinase family. TGFB receptor subfamily.</text>
</comment>
<evidence type="ECO:0000256" key="15">
    <source>
        <dbReference type="SAM" id="Phobius"/>
    </source>
</evidence>
<feature type="transmembrane region" description="Helical" evidence="15">
    <location>
        <begin position="23"/>
        <end position="45"/>
    </location>
</feature>
<keyword evidence="12 15" id="KW-0472">Membrane</keyword>
<keyword evidence="10" id="KW-0067">ATP-binding</keyword>
<comment type="caution">
    <text evidence="17">The sequence shown here is derived from an EMBL/GenBank/DDBJ whole genome shotgun (WGS) entry which is preliminary data.</text>
</comment>
<evidence type="ECO:0000256" key="7">
    <source>
        <dbReference type="ARBA" id="ARBA00022729"/>
    </source>
</evidence>
<dbReference type="EC" id="2.7.11.30" evidence="3"/>
<dbReference type="Gene3D" id="1.10.510.10">
    <property type="entry name" value="Transferase(Phosphotransferase) domain 1"/>
    <property type="match status" value="1"/>
</dbReference>
<dbReference type="InterPro" id="IPR008271">
    <property type="entry name" value="Ser/Thr_kinase_AS"/>
</dbReference>
<keyword evidence="7" id="KW-0732">Signal</keyword>
<evidence type="ECO:0000256" key="8">
    <source>
        <dbReference type="ARBA" id="ARBA00022741"/>
    </source>
</evidence>
<evidence type="ECO:0000256" key="2">
    <source>
        <dbReference type="ARBA" id="ARBA00009605"/>
    </source>
</evidence>
<evidence type="ECO:0000313" key="18">
    <source>
        <dbReference type="Proteomes" id="UP001159641"/>
    </source>
</evidence>
<dbReference type="SMART" id="SM00220">
    <property type="entry name" value="S_TKc"/>
    <property type="match status" value="1"/>
</dbReference>
<keyword evidence="6 15" id="KW-0812">Transmembrane</keyword>
<dbReference type="Proteomes" id="UP001159641">
    <property type="component" value="Unassembled WGS sequence"/>
</dbReference>
<dbReference type="InterPro" id="IPR001245">
    <property type="entry name" value="Ser-Thr/Tyr_kinase_cat_dom"/>
</dbReference>
<evidence type="ECO:0000256" key="1">
    <source>
        <dbReference type="ARBA" id="ARBA00004479"/>
    </source>
</evidence>
<evidence type="ECO:0000313" key="17">
    <source>
        <dbReference type="EMBL" id="KAJ8784257.1"/>
    </source>
</evidence>
<dbReference type="GO" id="GO:0071363">
    <property type="term" value="P:cellular response to growth factor stimulus"/>
    <property type="evidence" value="ECO:0007669"/>
    <property type="project" value="TreeGrafter"/>
</dbReference>
<protein>
    <recommendedName>
        <fullName evidence="3">receptor protein serine/threonine kinase</fullName>
        <ecNumber evidence="3">2.7.11.30</ecNumber>
    </recommendedName>
</protein>
<evidence type="ECO:0000256" key="14">
    <source>
        <dbReference type="ARBA" id="ARBA00023211"/>
    </source>
</evidence>
<dbReference type="GO" id="GO:0005886">
    <property type="term" value="C:plasma membrane"/>
    <property type="evidence" value="ECO:0007669"/>
    <property type="project" value="TreeGrafter"/>
</dbReference>
<dbReference type="SUPFAM" id="SSF56112">
    <property type="entry name" value="Protein kinase-like (PK-like)"/>
    <property type="match status" value="1"/>
</dbReference>
<proteinExistence type="inferred from homology"/>